<evidence type="ECO:0000256" key="1">
    <source>
        <dbReference type="ARBA" id="ARBA00010641"/>
    </source>
</evidence>
<protein>
    <submittedName>
        <fullName evidence="6">RNA polymerase sigma factor</fullName>
    </submittedName>
</protein>
<organism evidence="6 7">
    <name type="scientific">Coprococcus eutactus</name>
    <dbReference type="NCBI Taxonomy" id="33043"/>
    <lineage>
        <taxon>Bacteria</taxon>
        <taxon>Bacillati</taxon>
        <taxon>Bacillota</taxon>
        <taxon>Clostridia</taxon>
        <taxon>Lachnospirales</taxon>
        <taxon>Lachnospiraceae</taxon>
        <taxon>Coprococcus</taxon>
    </lineage>
</organism>
<dbReference type="GO" id="GO:0006352">
    <property type="term" value="P:DNA-templated transcription initiation"/>
    <property type="evidence" value="ECO:0007669"/>
    <property type="project" value="InterPro"/>
</dbReference>
<dbReference type="SUPFAM" id="SSF88659">
    <property type="entry name" value="Sigma3 and sigma4 domains of RNA polymerase sigma factors"/>
    <property type="match status" value="1"/>
</dbReference>
<dbReference type="InterPro" id="IPR036388">
    <property type="entry name" value="WH-like_DNA-bd_sf"/>
</dbReference>
<dbReference type="Gene3D" id="1.10.1740.10">
    <property type="match status" value="1"/>
</dbReference>
<dbReference type="PANTHER" id="PTHR43133:SF60">
    <property type="entry name" value="RNA POLYMERASE SIGMA FACTOR SIGV"/>
    <property type="match status" value="1"/>
</dbReference>
<comment type="similarity">
    <text evidence="1">Belongs to the sigma-70 factor family. ECF subfamily.</text>
</comment>
<sequence length="197" mass="23154">MKKDREIMHNDKKDSELIAEYYDKYEQKLYRLSYAVLGDIWQAEEAVQETFLKVIRYRNMIKRMPEEKRSAYITKTARNIAVDMYRKNKRDKEAVCSLQGDDDSTELADNILWSHADPSVKSNMADEVENRQLITGILGRLSDDDALVLQLRIVRQLSVRETADLMRLTEAAVRKKYERAVKRARKLLMKEMMLDGE</sequence>
<dbReference type="SUPFAM" id="SSF88946">
    <property type="entry name" value="Sigma2 domain of RNA polymerase sigma factors"/>
    <property type="match status" value="1"/>
</dbReference>
<name>A0AAI9NZC4_9FIRM</name>
<dbReference type="InterPro" id="IPR013325">
    <property type="entry name" value="RNA_pol_sigma_r2"/>
</dbReference>
<comment type="caution">
    <text evidence="6">The sequence shown here is derived from an EMBL/GenBank/DDBJ whole genome shotgun (WGS) entry which is preliminary data.</text>
</comment>
<proteinExistence type="inferred from homology"/>
<evidence type="ECO:0000256" key="2">
    <source>
        <dbReference type="ARBA" id="ARBA00023015"/>
    </source>
</evidence>
<dbReference type="Gene3D" id="1.10.10.10">
    <property type="entry name" value="Winged helix-like DNA-binding domain superfamily/Winged helix DNA-binding domain"/>
    <property type="match status" value="1"/>
</dbReference>
<dbReference type="InterPro" id="IPR014284">
    <property type="entry name" value="RNA_pol_sigma-70_dom"/>
</dbReference>
<dbReference type="GO" id="GO:0016987">
    <property type="term" value="F:sigma factor activity"/>
    <property type="evidence" value="ECO:0007669"/>
    <property type="project" value="UniProtKB-KW"/>
</dbReference>
<evidence type="ECO:0000259" key="5">
    <source>
        <dbReference type="Pfam" id="PF04542"/>
    </source>
</evidence>
<gene>
    <name evidence="6" type="ORF">COEU31_25230</name>
</gene>
<dbReference type="PANTHER" id="PTHR43133">
    <property type="entry name" value="RNA POLYMERASE ECF-TYPE SIGMA FACTO"/>
    <property type="match status" value="1"/>
</dbReference>
<keyword evidence="3" id="KW-0731">Sigma factor</keyword>
<evidence type="ECO:0000313" key="7">
    <source>
        <dbReference type="Proteomes" id="UP000660047"/>
    </source>
</evidence>
<evidence type="ECO:0000256" key="4">
    <source>
        <dbReference type="ARBA" id="ARBA00023163"/>
    </source>
</evidence>
<dbReference type="NCBIfam" id="TIGR02937">
    <property type="entry name" value="sigma70-ECF"/>
    <property type="match status" value="1"/>
</dbReference>
<dbReference type="InterPro" id="IPR007627">
    <property type="entry name" value="RNA_pol_sigma70_r2"/>
</dbReference>
<dbReference type="EMBL" id="BLYL01000019">
    <property type="protein sequence ID" value="GFO95477.1"/>
    <property type="molecule type" value="Genomic_DNA"/>
</dbReference>
<dbReference type="Pfam" id="PF04542">
    <property type="entry name" value="Sigma70_r2"/>
    <property type="match status" value="1"/>
</dbReference>
<dbReference type="InterPro" id="IPR013324">
    <property type="entry name" value="RNA_pol_sigma_r3/r4-like"/>
</dbReference>
<evidence type="ECO:0000313" key="6">
    <source>
        <dbReference type="EMBL" id="GFO95477.1"/>
    </source>
</evidence>
<dbReference type="InterPro" id="IPR039425">
    <property type="entry name" value="RNA_pol_sigma-70-like"/>
</dbReference>
<dbReference type="AlphaFoldDB" id="A0AAI9NZC4"/>
<keyword evidence="4" id="KW-0804">Transcription</keyword>
<evidence type="ECO:0000256" key="3">
    <source>
        <dbReference type="ARBA" id="ARBA00023082"/>
    </source>
</evidence>
<reference evidence="6" key="1">
    <citation type="submission" date="2020-06" db="EMBL/GenBank/DDBJ databases">
        <title>Characterization of fructooligosaccharide metabolism and fructooligosaccharide-degrading enzymes in human commensal butyrate producers.</title>
        <authorList>
            <person name="Tanno H."/>
            <person name="Fujii T."/>
            <person name="Hirano K."/>
            <person name="Maeno S."/>
            <person name="Tonozuka T."/>
            <person name="Sakamoto M."/>
            <person name="Ohkuma M."/>
            <person name="Tochio T."/>
            <person name="Endo A."/>
        </authorList>
    </citation>
    <scope>NUCLEOTIDE SEQUENCE</scope>
    <source>
        <strain evidence="6">JCM 31265</strain>
    </source>
</reference>
<keyword evidence="2" id="KW-0805">Transcription regulation</keyword>
<accession>A0AAI9NZC4</accession>
<feature type="domain" description="RNA polymerase sigma-70 region 2" evidence="5">
    <location>
        <begin position="22"/>
        <end position="90"/>
    </location>
</feature>
<dbReference type="Proteomes" id="UP000660047">
    <property type="component" value="Unassembled WGS sequence"/>
</dbReference>